<dbReference type="Gene3D" id="3.90.320.10">
    <property type="match status" value="1"/>
</dbReference>
<comment type="catalytic activity">
    <reaction evidence="11">
        <text>Couples ATP hydrolysis with the unwinding of duplex DNA by translocating in the 3'-5' direction.</text>
        <dbReference type="EC" id="5.6.2.4"/>
    </reaction>
</comment>
<dbReference type="CDD" id="cd17932">
    <property type="entry name" value="DEXQc_UvrD"/>
    <property type="match status" value="1"/>
</dbReference>
<dbReference type="SUPFAM" id="SSF52540">
    <property type="entry name" value="P-loop containing nucleoside triphosphate hydrolases"/>
    <property type="match status" value="1"/>
</dbReference>
<dbReference type="Gene3D" id="1.10.486.10">
    <property type="entry name" value="PCRA, domain 4"/>
    <property type="match status" value="1"/>
</dbReference>
<evidence type="ECO:0000256" key="6">
    <source>
        <dbReference type="ARBA" id="ARBA00022839"/>
    </source>
</evidence>
<evidence type="ECO:0000256" key="2">
    <source>
        <dbReference type="ARBA" id="ARBA00022741"/>
    </source>
</evidence>
<dbReference type="Proteomes" id="UP000236173">
    <property type="component" value="Unassembled WGS sequence"/>
</dbReference>
<evidence type="ECO:0000256" key="4">
    <source>
        <dbReference type="ARBA" id="ARBA00022801"/>
    </source>
</evidence>
<dbReference type="GO" id="GO:0000725">
    <property type="term" value="P:recombinational repair"/>
    <property type="evidence" value="ECO:0007669"/>
    <property type="project" value="TreeGrafter"/>
</dbReference>
<evidence type="ECO:0000259" key="16">
    <source>
        <dbReference type="PROSITE" id="PS51217"/>
    </source>
</evidence>
<evidence type="ECO:0000256" key="12">
    <source>
        <dbReference type="ARBA" id="ARBA00034808"/>
    </source>
</evidence>
<dbReference type="EMBL" id="BEHT01000044">
    <property type="protein sequence ID" value="GBC99955.1"/>
    <property type="molecule type" value="Genomic_DNA"/>
</dbReference>
<proteinExistence type="predicted"/>
<dbReference type="InterPro" id="IPR014016">
    <property type="entry name" value="UvrD-like_ATP-bd"/>
</dbReference>
<evidence type="ECO:0000256" key="14">
    <source>
        <dbReference type="PROSITE-ProRule" id="PRU00560"/>
    </source>
</evidence>
<organism evidence="17 18">
    <name type="scientific">Candidatus Fervidibacter japonicus</name>
    <dbReference type="NCBI Taxonomy" id="2035412"/>
    <lineage>
        <taxon>Bacteria</taxon>
        <taxon>Candidatus Fervidibacterota</taxon>
        <taxon>Candidatus Fervidibacter</taxon>
    </lineage>
</organism>
<dbReference type="GO" id="GO:0005524">
    <property type="term" value="F:ATP binding"/>
    <property type="evidence" value="ECO:0007669"/>
    <property type="project" value="UniProtKB-UniRule"/>
</dbReference>
<evidence type="ECO:0000256" key="7">
    <source>
        <dbReference type="ARBA" id="ARBA00022840"/>
    </source>
</evidence>
<dbReference type="PROSITE" id="PS51198">
    <property type="entry name" value="UVRD_HELICASE_ATP_BIND"/>
    <property type="match status" value="1"/>
</dbReference>
<dbReference type="GO" id="GO:0016887">
    <property type="term" value="F:ATP hydrolysis activity"/>
    <property type="evidence" value="ECO:0007669"/>
    <property type="project" value="RHEA"/>
</dbReference>
<dbReference type="AlphaFoldDB" id="A0A2H5XFK6"/>
<protein>
    <recommendedName>
        <fullName evidence="12">DNA 3'-5' helicase</fullName>
        <ecNumber evidence="12">5.6.2.4</ecNumber>
    </recommendedName>
</protein>
<accession>A0A2H5XFK6</accession>
<dbReference type="InterPro" id="IPR027417">
    <property type="entry name" value="P-loop_NTPase"/>
</dbReference>
<dbReference type="InterPro" id="IPR038726">
    <property type="entry name" value="PDDEXK_AddAB-type"/>
</dbReference>
<dbReference type="EC" id="5.6.2.4" evidence="12"/>
<dbReference type="PANTHER" id="PTHR11070:SF48">
    <property type="entry name" value="ATP-DEPENDENT HELICASE_NUCLEASE SUBUNIT A"/>
    <property type="match status" value="1"/>
</dbReference>
<keyword evidence="4 14" id="KW-0378">Hydrolase</keyword>
<dbReference type="Pfam" id="PF12705">
    <property type="entry name" value="PDDEXK_1"/>
    <property type="match status" value="1"/>
</dbReference>
<comment type="caution">
    <text evidence="17">The sequence shown here is derived from an EMBL/GenBank/DDBJ whole genome shotgun (WGS) entry which is preliminary data.</text>
</comment>
<dbReference type="GO" id="GO:0003677">
    <property type="term" value="F:DNA binding"/>
    <property type="evidence" value="ECO:0007669"/>
    <property type="project" value="UniProtKB-KW"/>
</dbReference>
<feature type="binding site" evidence="14">
    <location>
        <begin position="33"/>
        <end position="40"/>
    </location>
    <ligand>
        <name>ATP</name>
        <dbReference type="ChEBI" id="CHEBI:30616"/>
    </ligand>
</feature>
<dbReference type="PANTHER" id="PTHR11070">
    <property type="entry name" value="UVRD / RECB / PCRA DNA HELICASE FAMILY MEMBER"/>
    <property type="match status" value="1"/>
</dbReference>
<evidence type="ECO:0000256" key="10">
    <source>
        <dbReference type="ARBA" id="ARBA00023235"/>
    </source>
</evidence>
<dbReference type="GO" id="GO:0033202">
    <property type="term" value="C:DNA helicase complex"/>
    <property type="evidence" value="ECO:0007669"/>
    <property type="project" value="TreeGrafter"/>
</dbReference>
<keyword evidence="9" id="KW-0234">DNA repair</keyword>
<evidence type="ECO:0000259" key="15">
    <source>
        <dbReference type="PROSITE" id="PS51198"/>
    </source>
</evidence>
<dbReference type="Gene3D" id="3.40.50.300">
    <property type="entry name" value="P-loop containing nucleotide triphosphate hydrolases"/>
    <property type="match status" value="4"/>
</dbReference>
<keyword evidence="8" id="KW-0238">DNA-binding</keyword>
<keyword evidence="7 14" id="KW-0067">ATP-binding</keyword>
<evidence type="ECO:0000256" key="8">
    <source>
        <dbReference type="ARBA" id="ARBA00023125"/>
    </source>
</evidence>
<dbReference type="GO" id="GO:0043138">
    <property type="term" value="F:3'-5' DNA helicase activity"/>
    <property type="evidence" value="ECO:0007669"/>
    <property type="project" value="UniProtKB-EC"/>
</dbReference>
<keyword evidence="2 14" id="KW-0547">Nucleotide-binding</keyword>
<feature type="domain" description="UvrD-like helicase C-terminal" evidence="16">
    <location>
        <begin position="361"/>
        <end position="637"/>
    </location>
</feature>
<keyword evidence="6" id="KW-0269">Exonuclease</keyword>
<evidence type="ECO:0000256" key="1">
    <source>
        <dbReference type="ARBA" id="ARBA00022722"/>
    </source>
</evidence>
<name>A0A2H5XFK6_9BACT</name>
<dbReference type="SUPFAM" id="SSF52980">
    <property type="entry name" value="Restriction endonuclease-like"/>
    <property type="match status" value="1"/>
</dbReference>
<evidence type="ECO:0000256" key="9">
    <source>
        <dbReference type="ARBA" id="ARBA00023204"/>
    </source>
</evidence>
<evidence type="ECO:0000256" key="13">
    <source>
        <dbReference type="ARBA" id="ARBA00048988"/>
    </source>
</evidence>
<keyword evidence="10" id="KW-0413">Isomerase</keyword>
<dbReference type="InterPro" id="IPR000212">
    <property type="entry name" value="DNA_helicase_UvrD/REP"/>
</dbReference>
<comment type="catalytic activity">
    <reaction evidence="13">
        <text>ATP + H2O = ADP + phosphate + H(+)</text>
        <dbReference type="Rhea" id="RHEA:13065"/>
        <dbReference type="ChEBI" id="CHEBI:15377"/>
        <dbReference type="ChEBI" id="CHEBI:15378"/>
        <dbReference type="ChEBI" id="CHEBI:30616"/>
        <dbReference type="ChEBI" id="CHEBI:43474"/>
        <dbReference type="ChEBI" id="CHEBI:456216"/>
        <dbReference type="EC" id="5.6.2.4"/>
    </reaction>
</comment>
<dbReference type="InterPro" id="IPR014017">
    <property type="entry name" value="DNA_helicase_UvrD-like_C"/>
</dbReference>
<feature type="domain" description="UvrD-like helicase ATP-binding" evidence="15">
    <location>
        <begin position="12"/>
        <end position="349"/>
    </location>
</feature>
<dbReference type="Pfam" id="PF00580">
    <property type="entry name" value="UvrD-helicase"/>
    <property type="match status" value="1"/>
</dbReference>
<dbReference type="PROSITE" id="PS51217">
    <property type="entry name" value="UVRD_HELICASE_CTER"/>
    <property type="match status" value="1"/>
</dbReference>
<dbReference type="GO" id="GO:0005829">
    <property type="term" value="C:cytosol"/>
    <property type="evidence" value="ECO:0007669"/>
    <property type="project" value="TreeGrafter"/>
</dbReference>
<evidence type="ECO:0000256" key="5">
    <source>
        <dbReference type="ARBA" id="ARBA00022806"/>
    </source>
</evidence>
<gene>
    <name evidence="17" type="primary">pcrA_2</name>
    <name evidence="17" type="ORF">HRbin17_02488</name>
</gene>
<dbReference type="InterPro" id="IPR011604">
    <property type="entry name" value="PDDEXK-like_dom_sf"/>
</dbReference>
<keyword evidence="5 14" id="KW-0347">Helicase</keyword>
<keyword evidence="3" id="KW-0227">DNA damage</keyword>
<evidence type="ECO:0000313" key="18">
    <source>
        <dbReference type="Proteomes" id="UP000236173"/>
    </source>
</evidence>
<sequence length="1034" mass="118008">MVVPWLCDEQGNPLDEQQKALAVSDDAHLLINAGPGSGKTRVLVAHYLHLLMTHTAWDIEAVVAVTFTEKAATEMKERIGKVLQRVARDAQEKTWRDRARQLLDRLPEAPIGTIHSFCARLLRQFALAAGIDPSFQVLDDLRASILRRQVCERWLWEHLTQQPCDTVKDIAESVVAHWGFSRAVVILAKLLELRPLIEHRRSVNKPMLCQVGTLTESEQALERCYDALVDAYEKAKRDINALDFDDLLLRTWRLLRDNGEVRQRVRVQHRRILVDELQDTDRVQVDILRLLCGWDEPESPVKFFGVGDSQQSIYAFRNADVSVFNALWERAQTTHGWRAERLSINYRSVKPLVALTNYAFERIFAVSEQDEAPLQRIRTRLQPMTAHRTETPDQTAIEFAFFRLPQTIGKWQRLQAEAEWIARRVIELHRDGVAYRDIAVLLRELVNAGVYEDALRRHGVPYHIIAGYGFFETMEARDLLNFLQVIAEPDDEVAWVAWLRSPMVGISDEALFWLCHNEPEKLRPEERARVERAQRLREEAMRIADRASVRQLLEWLVRETRYDVLVAALPQGRQRLANIRKFLRMAQEISDGLQLTVRGLVRYATALLEGEVRIGEPPLAGAATDAVQVMTVHAAKGLEFPVVIVPMLGEVSAPKGTTDMVVADPDGGVAVRRYNEVGERLRREEMPNFNAVDRWRQQRERAELERLLFVAWTRAKDRLILVGVQDESRKRQSQSGGQNSGWQNWLQLIVDTLQVPVGQGQPALTVADGITVRLWDTSLVGGETAAMERSEAPGVRWLKGEEPVPELPCRTVSLPSEPPPVIRLSVSDLLPQLTVSHATGADAQTGRELGLVVHALLRYGVVEPDERQLAWVAQTVGADARQVCQRADDIRAFLQRARRSRSWQDAERAQKRWHELDFCLRLSDAPAVELVGRWDLIADRQTEWLIVDFKTDAVTSPDAAQRKWDEGYRWQAIAYAFAAHRVFNAATVRVAFVFVALPTPYEVLQIFNPPDWAKVEMQLRERAEMQRIALFTAR</sequence>
<reference evidence="18" key="1">
    <citation type="submission" date="2017-09" db="EMBL/GenBank/DDBJ databases">
        <title>Metaegenomics of thermophilic ammonia-oxidizing enrichment culture.</title>
        <authorList>
            <person name="Kato S."/>
            <person name="Suzuki K."/>
        </authorList>
    </citation>
    <scope>NUCLEOTIDE SEQUENCE [LARGE SCALE GENOMIC DNA]</scope>
</reference>
<evidence type="ECO:0000256" key="11">
    <source>
        <dbReference type="ARBA" id="ARBA00034617"/>
    </source>
</evidence>
<evidence type="ECO:0000256" key="3">
    <source>
        <dbReference type="ARBA" id="ARBA00022763"/>
    </source>
</evidence>
<dbReference type="Pfam" id="PF13361">
    <property type="entry name" value="UvrD_C"/>
    <property type="match status" value="1"/>
</dbReference>
<dbReference type="GO" id="GO:0004527">
    <property type="term" value="F:exonuclease activity"/>
    <property type="evidence" value="ECO:0007669"/>
    <property type="project" value="UniProtKB-KW"/>
</dbReference>
<keyword evidence="1" id="KW-0540">Nuclease</keyword>
<evidence type="ECO:0000313" key="17">
    <source>
        <dbReference type="EMBL" id="GBC99955.1"/>
    </source>
</evidence>
<dbReference type="InterPro" id="IPR011335">
    <property type="entry name" value="Restrct_endonuc-II-like"/>
</dbReference>